<name>A0ABV9QPW3_9GAMM</name>
<dbReference type="Pfam" id="PF00583">
    <property type="entry name" value="Acetyltransf_1"/>
    <property type="match status" value="1"/>
</dbReference>
<dbReference type="InterPro" id="IPR016181">
    <property type="entry name" value="Acyl_CoA_acyltransferase"/>
</dbReference>
<protein>
    <submittedName>
        <fullName evidence="4">GNAT family N-acetyltransferase</fullName>
        <ecNumber evidence="4">2.3.1.-</ecNumber>
    </submittedName>
</protein>
<gene>
    <name evidence="4" type="ORF">ACFO6Q_02425</name>
</gene>
<dbReference type="EC" id="2.3.1.-" evidence="4"/>
<dbReference type="PANTHER" id="PTHR10545:SF29">
    <property type="entry name" value="GH14572P-RELATED"/>
    <property type="match status" value="1"/>
</dbReference>
<keyword evidence="5" id="KW-1185">Reference proteome</keyword>
<dbReference type="Proteomes" id="UP001595886">
    <property type="component" value="Unassembled WGS sequence"/>
</dbReference>
<sequence>MSRHPHTKTTDVAALRIVDVNDASGSVREPEWLAKSEAVHRQLRPHLPSDYEGKMLRVFAGGGRLCAAVRDGVVVGVAVYRIHENTFDGKHMYVDDLVTDEARRSEGVGEILLDHLQKLARDAGCQAFTLDSGTQRQRAHRFYFRHGLTIVGFHFSRPMSER</sequence>
<proteinExistence type="predicted"/>
<evidence type="ECO:0000313" key="5">
    <source>
        <dbReference type="Proteomes" id="UP001595886"/>
    </source>
</evidence>
<dbReference type="InterPro" id="IPR051016">
    <property type="entry name" value="Diverse_Substrate_AcTransf"/>
</dbReference>
<dbReference type="InterPro" id="IPR000182">
    <property type="entry name" value="GNAT_dom"/>
</dbReference>
<dbReference type="PANTHER" id="PTHR10545">
    <property type="entry name" value="DIAMINE N-ACETYLTRANSFERASE"/>
    <property type="match status" value="1"/>
</dbReference>
<evidence type="ECO:0000256" key="2">
    <source>
        <dbReference type="ARBA" id="ARBA00023315"/>
    </source>
</evidence>
<accession>A0ABV9QPW3</accession>
<dbReference type="EMBL" id="JBHSHD010000003">
    <property type="protein sequence ID" value="MFC4819161.1"/>
    <property type="molecule type" value="Genomic_DNA"/>
</dbReference>
<organism evidence="4 5">
    <name type="scientific">Dokdonella ginsengisoli</name>
    <dbReference type="NCBI Taxonomy" id="363846"/>
    <lineage>
        <taxon>Bacteria</taxon>
        <taxon>Pseudomonadati</taxon>
        <taxon>Pseudomonadota</taxon>
        <taxon>Gammaproteobacteria</taxon>
        <taxon>Lysobacterales</taxon>
        <taxon>Rhodanobacteraceae</taxon>
        <taxon>Dokdonella</taxon>
    </lineage>
</organism>
<keyword evidence="2 4" id="KW-0012">Acyltransferase</keyword>
<dbReference type="CDD" id="cd04301">
    <property type="entry name" value="NAT_SF"/>
    <property type="match status" value="1"/>
</dbReference>
<evidence type="ECO:0000259" key="3">
    <source>
        <dbReference type="PROSITE" id="PS51186"/>
    </source>
</evidence>
<dbReference type="Gene3D" id="3.40.630.30">
    <property type="match status" value="1"/>
</dbReference>
<dbReference type="RefSeq" id="WP_380018908.1">
    <property type="nucleotide sequence ID" value="NZ_JBHSHD010000003.1"/>
</dbReference>
<dbReference type="GO" id="GO:0016746">
    <property type="term" value="F:acyltransferase activity"/>
    <property type="evidence" value="ECO:0007669"/>
    <property type="project" value="UniProtKB-KW"/>
</dbReference>
<dbReference type="SUPFAM" id="SSF55729">
    <property type="entry name" value="Acyl-CoA N-acyltransferases (Nat)"/>
    <property type="match status" value="1"/>
</dbReference>
<reference evidence="5" key="1">
    <citation type="journal article" date="2019" name="Int. J. Syst. Evol. Microbiol.">
        <title>The Global Catalogue of Microorganisms (GCM) 10K type strain sequencing project: providing services to taxonomists for standard genome sequencing and annotation.</title>
        <authorList>
            <consortium name="The Broad Institute Genomics Platform"/>
            <consortium name="The Broad Institute Genome Sequencing Center for Infectious Disease"/>
            <person name="Wu L."/>
            <person name="Ma J."/>
        </authorList>
    </citation>
    <scope>NUCLEOTIDE SEQUENCE [LARGE SCALE GENOMIC DNA]</scope>
    <source>
        <strain evidence="5">CCUG 30340</strain>
    </source>
</reference>
<evidence type="ECO:0000313" key="4">
    <source>
        <dbReference type="EMBL" id="MFC4819161.1"/>
    </source>
</evidence>
<feature type="domain" description="N-acetyltransferase" evidence="3">
    <location>
        <begin position="15"/>
        <end position="162"/>
    </location>
</feature>
<keyword evidence="1 4" id="KW-0808">Transferase</keyword>
<comment type="caution">
    <text evidence="4">The sequence shown here is derived from an EMBL/GenBank/DDBJ whole genome shotgun (WGS) entry which is preliminary data.</text>
</comment>
<dbReference type="PROSITE" id="PS51186">
    <property type="entry name" value="GNAT"/>
    <property type="match status" value="1"/>
</dbReference>
<evidence type="ECO:0000256" key="1">
    <source>
        <dbReference type="ARBA" id="ARBA00022679"/>
    </source>
</evidence>